<reference evidence="2" key="1">
    <citation type="journal article" date="2014" name="Front. Microbiol.">
        <title>High frequency of phylogenetically diverse reductive dehalogenase-homologous genes in deep subseafloor sedimentary metagenomes.</title>
        <authorList>
            <person name="Kawai M."/>
            <person name="Futagami T."/>
            <person name="Toyoda A."/>
            <person name="Takaki Y."/>
            <person name="Nishi S."/>
            <person name="Hori S."/>
            <person name="Arai W."/>
            <person name="Tsubouchi T."/>
            <person name="Morono Y."/>
            <person name="Uchiyama I."/>
            <person name="Ito T."/>
            <person name="Fujiyama A."/>
            <person name="Inagaki F."/>
            <person name="Takami H."/>
        </authorList>
    </citation>
    <scope>NUCLEOTIDE SEQUENCE</scope>
    <source>
        <strain evidence="2">Expedition CK06-06</strain>
    </source>
</reference>
<name>X1VVE7_9ZZZZ</name>
<feature type="domain" description="Sporulation stage II protein D amidase enhancer LytB N-terminal" evidence="1">
    <location>
        <begin position="90"/>
        <end position="134"/>
    </location>
</feature>
<organism evidence="2">
    <name type="scientific">marine sediment metagenome</name>
    <dbReference type="NCBI Taxonomy" id="412755"/>
    <lineage>
        <taxon>unclassified sequences</taxon>
        <taxon>metagenomes</taxon>
        <taxon>ecological metagenomes</taxon>
    </lineage>
</organism>
<accession>X1VVE7</accession>
<sequence>MDNVEACTLKIESSFSITDDPNLQTQLPTARFDQIDAPISIRLINGEITIGGRPFMNHEVIIFPDEPYIFKLNGNGYRGKLKLIINPDGGSFDAINLVPPEAYLAGVVGAEMPSYWEPEALKAQAIAARTYCFYIKKRFGGNRKW</sequence>
<dbReference type="EMBL" id="BARW01028603">
    <property type="protein sequence ID" value="GAJ14535.1"/>
    <property type="molecule type" value="Genomic_DNA"/>
</dbReference>
<evidence type="ECO:0000259" key="1">
    <source>
        <dbReference type="Pfam" id="PF08486"/>
    </source>
</evidence>
<protein>
    <recommendedName>
        <fullName evidence="1">Sporulation stage II protein D amidase enhancer LytB N-terminal domain-containing protein</fullName>
    </recommendedName>
</protein>
<comment type="caution">
    <text evidence="2">The sequence shown here is derived from an EMBL/GenBank/DDBJ whole genome shotgun (WGS) entry which is preliminary data.</text>
</comment>
<dbReference type="Pfam" id="PF08486">
    <property type="entry name" value="SpoIID"/>
    <property type="match status" value="1"/>
</dbReference>
<dbReference type="AlphaFoldDB" id="X1VVE7"/>
<feature type="non-terminal residue" evidence="2">
    <location>
        <position position="145"/>
    </location>
</feature>
<evidence type="ECO:0000313" key="2">
    <source>
        <dbReference type="EMBL" id="GAJ14535.1"/>
    </source>
</evidence>
<proteinExistence type="predicted"/>
<gene>
    <name evidence="2" type="ORF">S12H4_46144</name>
</gene>
<dbReference type="InterPro" id="IPR013693">
    <property type="entry name" value="SpoIID/LytB_N"/>
</dbReference>